<dbReference type="SMART" id="SM00928">
    <property type="entry name" value="NADH_4Fe-4S"/>
    <property type="match status" value="1"/>
</dbReference>
<dbReference type="Gene3D" id="6.10.250.1450">
    <property type="match status" value="1"/>
</dbReference>
<dbReference type="AlphaFoldDB" id="C0GH39"/>
<dbReference type="Gene3D" id="3.40.50.11540">
    <property type="entry name" value="NADH-ubiquinone oxidoreductase 51kDa subunit"/>
    <property type="match status" value="1"/>
</dbReference>
<dbReference type="Proteomes" id="UP000006443">
    <property type="component" value="Unassembled WGS sequence"/>
</dbReference>
<dbReference type="InterPro" id="IPR017896">
    <property type="entry name" value="4Fe4S_Fe-S-bd"/>
</dbReference>
<keyword evidence="8" id="KW-1185">Reference proteome</keyword>
<dbReference type="PANTHER" id="PTHR43578:SF3">
    <property type="entry name" value="NADH-QUINONE OXIDOREDUCTASE SUBUNIT F"/>
    <property type="match status" value="1"/>
</dbReference>
<dbReference type="Gene3D" id="3.10.20.600">
    <property type="match status" value="1"/>
</dbReference>
<dbReference type="SUPFAM" id="SSF140490">
    <property type="entry name" value="Nqo1C-terminal domain-like"/>
    <property type="match status" value="1"/>
</dbReference>
<evidence type="ECO:0000256" key="3">
    <source>
        <dbReference type="ARBA" id="ARBA00022723"/>
    </source>
</evidence>
<dbReference type="InterPro" id="IPR011538">
    <property type="entry name" value="Nuo51_FMN-bd"/>
</dbReference>
<keyword evidence="7" id="KW-0560">Oxidoreductase</keyword>
<dbReference type="CDD" id="cd02980">
    <property type="entry name" value="TRX_Fd_family"/>
    <property type="match status" value="1"/>
</dbReference>
<dbReference type="Gene3D" id="3.30.70.20">
    <property type="match status" value="1"/>
</dbReference>
<name>C0GH39_DETAL</name>
<proteinExistence type="inferred from homology"/>
<protein>
    <submittedName>
        <fullName evidence="7">NADH dehydrogenase (Quinone)</fullName>
        <ecNumber evidence="7">1.6.99.5</ecNumber>
    </submittedName>
</protein>
<sequence length="608" mass="64787">MSNNGFKVKIGLASCSIAAGAAKVHDLLKDLLADDGIHLQRTGCMGLCYCEPQVEVVAPDGRSYLYGNVSTDNVGQIVEEHIKKGEPVEELLVVPPDGASEAGEYIGRQERFLLHNCGNIDPENIESYLDAGGYKGLAKAVAMKPEEVIAEVKSSGLRGRGGAGFPTHQKWTFARDAKGEQKYIICNADEGDPGAFMDRSILESDPHSVLEGMMIAGYAIGASVGYIYIRAEYPLAIRRLKIAIAQAKEHYYLGTNILNSGFDFDIKIREGAGAFVCGEETALIASIEGKRGMPRFRPPFPAVSGLFASPTSINNVETFANVPQILAQGAAAYNVHGTEFSKGTKVFALAGKVNRGGLIEVPMGMSINDIVFAVGGGISTGKAFKAVQTGGPSGGCIPAELADTAVDYESLKEIGAIMGSGGLLIMDEETCMVDVAKFFLTFTREESCGKCTFCRVGTEQMLRILERITEGEGTEEDIDTLEDLGSKIKAGSLCGLGQTVPNPVLTTIKYFRDEYEAHVRDKVCPAKNCKALIEYEIVAEDCKGCGLCRKQCPVDAISGGKKEPHVIDQATCLRCGLCVNSCKFDCITVSSKPGKTAPVDGQGMGAVS</sequence>
<dbReference type="EC" id="1.6.99.5" evidence="7"/>
<dbReference type="NCBIfam" id="NF010120">
    <property type="entry name" value="PRK13596.1"/>
    <property type="match status" value="1"/>
</dbReference>
<dbReference type="InterPro" id="IPR017900">
    <property type="entry name" value="4Fe4S_Fe_S_CS"/>
</dbReference>
<dbReference type="Gene3D" id="3.40.30.10">
    <property type="entry name" value="Glutaredoxin"/>
    <property type="match status" value="1"/>
</dbReference>
<evidence type="ECO:0000256" key="5">
    <source>
        <dbReference type="ARBA" id="ARBA00023014"/>
    </source>
</evidence>
<dbReference type="GO" id="GO:0046872">
    <property type="term" value="F:metal ion binding"/>
    <property type="evidence" value="ECO:0007669"/>
    <property type="project" value="UniProtKB-KW"/>
</dbReference>
<keyword evidence="4" id="KW-0408">Iron</keyword>
<reference evidence="7 8" key="1">
    <citation type="submission" date="2009-02" db="EMBL/GenBank/DDBJ databases">
        <title>Sequencing of the draft genome and assembly of Dethiobacter alkaliphilus AHT 1.</title>
        <authorList>
            <consortium name="US DOE Joint Genome Institute (JGI-PGF)"/>
            <person name="Lucas S."/>
            <person name="Copeland A."/>
            <person name="Lapidus A."/>
            <person name="Glavina del Rio T."/>
            <person name="Dalin E."/>
            <person name="Tice H."/>
            <person name="Bruce D."/>
            <person name="Goodwin L."/>
            <person name="Pitluck S."/>
            <person name="Larimer F."/>
            <person name="Land M.L."/>
            <person name="Hauser L."/>
            <person name="Muyzer G."/>
        </authorList>
    </citation>
    <scope>NUCLEOTIDE SEQUENCE [LARGE SCALE GENOMIC DNA]</scope>
    <source>
        <strain evidence="7 8">AHT 1</strain>
    </source>
</reference>
<dbReference type="GO" id="GO:0051539">
    <property type="term" value="F:4 iron, 4 sulfur cluster binding"/>
    <property type="evidence" value="ECO:0007669"/>
    <property type="project" value="UniProtKB-KW"/>
</dbReference>
<dbReference type="GO" id="GO:0016491">
    <property type="term" value="F:oxidoreductase activity"/>
    <property type="evidence" value="ECO:0007669"/>
    <property type="project" value="UniProtKB-KW"/>
</dbReference>
<evidence type="ECO:0000256" key="2">
    <source>
        <dbReference type="ARBA" id="ARBA00022485"/>
    </source>
</evidence>
<dbReference type="InterPro" id="IPR037225">
    <property type="entry name" value="Nuo51_FMN-bd_sf"/>
</dbReference>
<dbReference type="PANTHER" id="PTHR43578">
    <property type="entry name" value="NADH-QUINONE OXIDOREDUCTASE SUBUNIT F"/>
    <property type="match status" value="1"/>
</dbReference>
<dbReference type="Pfam" id="PF01512">
    <property type="entry name" value="Complex1_51K"/>
    <property type="match status" value="1"/>
</dbReference>
<evidence type="ECO:0000259" key="6">
    <source>
        <dbReference type="PROSITE" id="PS51379"/>
    </source>
</evidence>
<dbReference type="SUPFAM" id="SSF52833">
    <property type="entry name" value="Thioredoxin-like"/>
    <property type="match status" value="1"/>
</dbReference>
<dbReference type="SUPFAM" id="SSF54862">
    <property type="entry name" value="4Fe-4S ferredoxins"/>
    <property type="match status" value="1"/>
</dbReference>
<dbReference type="Pfam" id="PF10589">
    <property type="entry name" value="NADH_4Fe-4S"/>
    <property type="match status" value="1"/>
</dbReference>
<dbReference type="RefSeq" id="WP_008516735.1">
    <property type="nucleotide sequence ID" value="NZ_ACJM01000008.1"/>
</dbReference>
<gene>
    <name evidence="7" type="ORF">DealDRAFT_1798</name>
</gene>
<dbReference type="SUPFAM" id="SSF142984">
    <property type="entry name" value="Nqo1 middle domain-like"/>
    <property type="match status" value="1"/>
</dbReference>
<comment type="caution">
    <text evidence="7">The sequence shown here is derived from an EMBL/GenBank/DDBJ whole genome shotgun (WGS) entry which is preliminary data.</text>
</comment>
<dbReference type="PROSITE" id="PS51379">
    <property type="entry name" value="4FE4S_FER_2"/>
    <property type="match status" value="2"/>
</dbReference>
<feature type="domain" description="4Fe-4S ferredoxin-type" evidence="6">
    <location>
        <begin position="533"/>
        <end position="562"/>
    </location>
</feature>
<dbReference type="STRING" id="555088.DealDRAFT_1798"/>
<accession>C0GH39</accession>
<dbReference type="Pfam" id="PF00037">
    <property type="entry name" value="Fer4"/>
    <property type="match status" value="1"/>
</dbReference>
<dbReference type="FunFam" id="3.40.50.11540:FF:000001">
    <property type="entry name" value="NADH dehydrogenase [ubiquinone] flavoprotein 1, mitochondrial"/>
    <property type="match status" value="1"/>
</dbReference>
<evidence type="ECO:0000256" key="1">
    <source>
        <dbReference type="ARBA" id="ARBA00007523"/>
    </source>
</evidence>
<dbReference type="InterPro" id="IPR019575">
    <property type="entry name" value="Nuop51_4Fe4S-bd"/>
</dbReference>
<keyword evidence="5" id="KW-0411">Iron-sulfur</keyword>
<evidence type="ECO:0000313" key="8">
    <source>
        <dbReference type="Proteomes" id="UP000006443"/>
    </source>
</evidence>
<feature type="domain" description="4Fe-4S ferredoxin-type" evidence="6">
    <location>
        <begin position="563"/>
        <end position="592"/>
    </location>
</feature>
<dbReference type="EMBL" id="ACJM01000008">
    <property type="protein sequence ID" value="EEG77341.1"/>
    <property type="molecule type" value="Genomic_DNA"/>
</dbReference>
<dbReference type="FunFam" id="1.20.1440.230:FF:000001">
    <property type="entry name" value="Mitochondrial NADH dehydrogenase flavoprotein 1"/>
    <property type="match status" value="1"/>
</dbReference>
<organism evidence="7 8">
    <name type="scientific">Dethiobacter alkaliphilus AHT 1</name>
    <dbReference type="NCBI Taxonomy" id="555088"/>
    <lineage>
        <taxon>Bacteria</taxon>
        <taxon>Bacillati</taxon>
        <taxon>Bacillota</taxon>
        <taxon>Dethiobacteria</taxon>
        <taxon>Dethiobacterales</taxon>
        <taxon>Dethiobacteraceae</taxon>
        <taxon>Dethiobacter</taxon>
    </lineage>
</organism>
<evidence type="ECO:0000256" key="4">
    <source>
        <dbReference type="ARBA" id="ARBA00023004"/>
    </source>
</evidence>
<dbReference type="InterPro" id="IPR036249">
    <property type="entry name" value="Thioredoxin-like_sf"/>
</dbReference>
<dbReference type="InterPro" id="IPR037207">
    <property type="entry name" value="Nuop51_4Fe4S-bd_sf"/>
</dbReference>
<dbReference type="OrthoDB" id="9761899at2"/>
<evidence type="ECO:0000313" key="7">
    <source>
        <dbReference type="EMBL" id="EEG77341.1"/>
    </source>
</evidence>
<keyword evidence="3" id="KW-0479">Metal-binding</keyword>
<dbReference type="Gene3D" id="1.20.1440.230">
    <property type="entry name" value="NADH-ubiquinone oxidoreductase 51kDa subunit, iron-sulphur binding domain"/>
    <property type="match status" value="1"/>
</dbReference>
<dbReference type="eggNOG" id="COG1894">
    <property type="taxonomic scope" value="Bacteria"/>
</dbReference>
<dbReference type="SUPFAM" id="SSF142019">
    <property type="entry name" value="Nqo1 FMN-binding domain-like"/>
    <property type="match status" value="1"/>
</dbReference>
<dbReference type="PROSITE" id="PS00198">
    <property type="entry name" value="4FE4S_FER_1"/>
    <property type="match status" value="1"/>
</dbReference>
<comment type="similarity">
    <text evidence="1">Belongs to the complex I 51 kDa subunit family.</text>
</comment>
<keyword evidence="2" id="KW-0004">4Fe-4S</keyword>